<evidence type="ECO:0000313" key="3">
    <source>
        <dbReference type="EMBL" id="KAK0658068.1"/>
    </source>
</evidence>
<dbReference type="EMBL" id="JAULSV010000001">
    <property type="protein sequence ID" value="KAK0658068.1"/>
    <property type="molecule type" value="Genomic_DNA"/>
</dbReference>
<proteinExistence type="predicted"/>
<reference evidence="3" key="1">
    <citation type="submission" date="2023-06" db="EMBL/GenBank/DDBJ databases">
        <title>Genome-scale phylogeny and comparative genomics of the fungal order Sordariales.</title>
        <authorList>
            <consortium name="Lawrence Berkeley National Laboratory"/>
            <person name="Hensen N."/>
            <person name="Bonometti L."/>
            <person name="Westerberg I."/>
            <person name="Brannstrom I.O."/>
            <person name="Guillou S."/>
            <person name="Cros-Aarteil S."/>
            <person name="Calhoun S."/>
            <person name="Haridas S."/>
            <person name="Kuo A."/>
            <person name="Mondo S."/>
            <person name="Pangilinan J."/>
            <person name="Riley R."/>
            <person name="Labutti K."/>
            <person name="Andreopoulos B."/>
            <person name="Lipzen A."/>
            <person name="Chen C."/>
            <person name="Yanf M."/>
            <person name="Daum C."/>
            <person name="Ng V."/>
            <person name="Clum A."/>
            <person name="Steindorff A."/>
            <person name="Ohm R."/>
            <person name="Martin F."/>
            <person name="Silar P."/>
            <person name="Natvig D."/>
            <person name="Lalanne C."/>
            <person name="Gautier V."/>
            <person name="Ament-Velasquez S.L."/>
            <person name="Kruys A."/>
            <person name="Hutchinson M.I."/>
            <person name="Powell A.J."/>
            <person name="Barry K."/>
            <person name="Miller A.N."/>
            <person name="Grigoriev I.V."/>
            <person name="Debuchy R."/>
            <person name="Gladieux P."/>
            <person name="Thoren M.H."/>
            <person name="Johannesson H."/>
        </authorList>
    </citation>
    <scope>NUCLEOTIDE SEQUENCE</scope>
    <source>
        <strain evidence="3">SMH2532-1</strain>
    </source>
</reference>
<keyword evidence="1" id="KW-0677">Repeat</keyword>
<sequence length="407" mass="45571">MNVKETRDLIADQEPIICLIRRCMVREGLYPEHSQTVDTSALKESLVQLYEKILHYQVASYHYMTRNVLKRAIKSLVPSTIVVIGEEIEEKEKQVEDEIALIWQQDSQARLNALQGSLLKIGGRLGMLERDERIRILDWISRDLPYGENTRLAASQPQEGTCKWIVDTPEYKQWRSCQTATLLGLQGKMGAGKTFLTSAVIRDIQHRQSSSARERLAFFFCEGNKSHTAGSVINSMLRQLLASNPLEPLPPEVVDTYNNKAPLRTEIGVEDAISNIIAMANNNNSGISISLVVDALDELDDKERRRLHADLRTVMAESAVKIMVSGRELDDLPARLPGPRLPGGDSDYLIVRIDSQNSTDIFRYVDSRLDAIFEPIGLDDTVHGRLLPRSAGAVHHAVSEPKPVPTS</sequence>
<dbReference type="PANTHER" id="PTHR10039">
    <property type="entry name" value="AMELOGENIN"/>
    <property type="match status" value="1"/>
</dbReference>
<dbReference type="InterPro" id="IPR056884">
    <property type="entry name" value="NPHP3-like_N"/>
</dbReference>
<dbReference type="PANTHER" id="PTHR10039:SF17">
    <property type="entry name" value="FUNGAL STAND N-TERMINAL GOODBYE DOMAIN-CONTAINING PROTEIN-RELATED"/>
    <property type="match status" value="1"/>
</dbReference>
<keyword evidence="4" id="KW-1185">Reference proteome</keyword>
<dbReference type="Gene3D" id="3.40.50.300">
    <property type="entry name" value="P-loop containing nucleotide triphosphate hydrolases"/>
    <property type="match status" value="1"/>
</dbReference>
<dbReference type="InterPro" id="IPR027417">
    <property type="entry name" value="P-loop_NTPase"/>
</dbReference>
<feature type="domain" description="Nephrocystin 3-like N-terminal" evidence="2">
    <location>
        <begin position="160"/>
        <end position="327"/>
    </location>
</feature>
<comment type="caution">
    <text evidence="3">The sequence shown here is derived from an EMBL/GenBank/DDBJ whole genome shotgun (WGS) entry which is preliminary data.</text>
</comment>
<name>A0AA39YT17_9PEZI</name>
<protein>
    <recommendedName>
        <fullName evidence="2">Nephrocystin 3-like N-terminal domain-containing protein</fullName>
    </recommendedName>
</protein>
<dbReference type="Pfam" id="PF24883">
    <property type="entry name" value="NPHP3_N"/>
    <property type="match status" value="1"/>
</dbReference>
<dbReference type="AlphaFoldDB" id="A0AA39YT17"/>
<evidence type="ECO:0000256" key="1">
    <source>
        <dbReference type="ARBA" id="ARBA00022737"/>
    </source>
</evidence>
<accession>A0AA39YT17</accession>
<gene>
    <name evidence="3" type="ORF">B0T16DRAFT_71870</name>
</gene>
<evidence type="ECO:0000313" key="4">
    <source>
        <dbReference type="Proteomes" id="UP001174936"/>
    </source>
</evidence>
<organism evidence="3 4">
    <name type="scientific">Cercophora newfieldiana</name>
    <dbReference type="NCBI Taxonomy" id="92897"/>
    <lineage>
        <taxon>Eukaryota</taxon>
        <taxon>Fungi</taxon>
        <taxon>Dikarya</taxon>
        <taxon>Ascomycota</taxon>
        <taxon>Pezizomycotina</taxon>
        <taxon>Sordariomycetes</taxon>
        <taxon>Sordariomycetidae</taxon>
        <taxon>Sordariales</taxon>
        <taxon>Lasiosphaeriaceae</taxon>
        <taxon>Cercophora</taxon>
    </lineage>
</organism>
<dbReference type="Proteomes" id="UP001174936">
    <property type="component" value="Unassembled WGS sequence"/>
</dbReference>
<evidence type="ECO:0000259" key="2">
    <source>
        <dbReference type="Pfam" id="PF24883"/>
    </source>
</evidence>